<keyword evidence="7 11" id="KW-0378">Hydrolase</keyword>
<evidence type="ECO:0000256" key="9">
    <source>
        <dbReference type="ARBA" id="ARBA00023285"/>
    </source>
</evidence>
<dbReference type="InterPro" id="IPR011650">
    <property type="entry name" value="Peptidase_M20_dimer"/>
</dbReference>
<keyword evidence="12" id="KW-1185">Reference proteome</keyword>
<dbReference type="Pfam" id="PF01546">
    <property type="entry name" value="Peptidase_M20"/>
    <property type="match status" value="1"/>
</dbReference>
<evidence type="ECO:0000256" key="4">
    <source>
        <dbReference type="ARBA" id="ARBA00022571"/>
    </source>
</evidence>
<comment type="similarity">
    <text evidence="2">Belongs to the peptidase M20A family. ArgE subfamily.</text>
</comment>
<evidence type="ECO:0000259" key="10">
    <source>
        <dbReference type="Pfam" id="PF07687"/>
    </source>
</evidence>
<comment type="cofactor">
    <cofactor evidence="1">
        <name>Zn(2+)</name>
        <dbReference type="ChEBI" id="CHEBI:29105"/>
    </cofactor>
</comment>
<evidence type="ECO:0000313" key="12">
    <source>
        <dbReference type="Proteomes" id="UP000284605"/>
    </source>
</evidence>
<dbReference type="Gene3D" id="3.30.70.360">
    <property type="match status" value="1"/>
</dbReference>
<dbReference type="PANTHER" id="PTHR43808">
    <property type="entry name" value="ACETYLORNITHINE DEACETYLASE"/>
    <property type="match status" value="1"/>
</dbReference>
<keyword evidence="9" id="KW-0170">Cobalt</keyword>
<dbReference type="PANTHER" id="PTHR43808:SF31">
    <property type="entry name" value="N-ACETYL-L-CITRULLINE DEACETYLASE"/>
    <property type="match status" value="1"/>
</dbReference>
<dbReference type="InterPro" id="IPR050072">
    <property type="entry name" value="Peptidase_M20A"/>
</dbReference>
<dbReference type="SUPFAM" id="SSF53187">
    <property type="entry name" value="Zn-dependent exopeptidases"/>
    <property type="match status" value="1"/>
</dbReference>
<evidence type="ECO:0000256" key="7">
    <source>
        <dbReference type="ARBA" id="ARBA00022801"/>
    </source>
</evidence>
<dbReference type="NCBIfam" id="NF005710">
    <property type="entry name" value="PRK07522.1"/>
    <property type="match status" value="1"/>
</dbReference>
<sequence>MSESIEILERLIAFPTVSRDSNLGLIRYVEGELAALGVASRLVFSADGAKANLFATIGPAGIPGIMLSGHTDVVPVDGQAWSSDPFRLHRQDGLLFGRGSADMKGFIACVLTLARRAARETLSTPLHIALSHDEEIGCVGVRRLIEMMAGLPVRPRACVVGEPTSMQVVVAHKGKTALRAHCHGVECHSSLAPDGLNAIHLATDLIAALRRLQDDIALTGAKDADYEVDHTTLHVGTIRGGTALNIVPKDCVLDLEIRHLPAEPAGPLVARLADEARAIEAAAKARFPEAGISLETLSGYPGLDTPPAAEVVAFVKALTGGNSHGKISFGTEGGLFTENLGIPTVVCGPGSIVQAHKPDEYVSASQLAECDRFLSALLGYLRR</sequence>
<comment type="caution">
    <text evidence="11">The sequence shown here is derived from an EMBL/GenBank/DDBJ whole genome shotgun (WGS) entry which is preliminary data.</text>
</comment>
<dbReference type="RefSeq" id="WP_119777303.1">
    <property type="nucleotide sequence ID" value="NZ_QYUK01000011.1"/>
</dbReference>
<dbReference type="PROSITE" id="PS00759">
    <property type="entry name" value="ARGE_DAPE_CPG2_2"/>
    <property type="match status" value="1"/>
</dbReference>
<dbReference type="InterPro" id="IPR010169">
    <property type="entry name" value="AcOrn-deacetyl"/>
</dbReference>
<dbReference type="SUPFAM" id="SSF55031">
    <property type="entry name" value="Bacterial exopeptidase dimerisation domain"/>
    <property type="match status" value="1"/>
</dbReference>
<evidence type="ECO:0000256" key="5">
    <source>
        <dbReference type="ARBA" id="ARBA00022605"/>
    </source>
</evidence>
<dbReference type="NCBIfam" id="TIGR01892">
    <property type="entry name" value="AcOrn-deacetyl"/>
    <property type="match status" value="1"/>
</dbReference>
<evidence type="ECO:0000256" key="8">
    <source>
        <dbReference type="ARBA" id="ARBA00022833"/>
    </source>
</evidence>
<dbReference type="Pfam" id="PF07687">
    <property type="entry name" value="M20_dimer"/>
    <property type="match status" value="1"/>
</dbReference>
<accession>A0A418W9G8</accession>
<proteinExistence type="inferred from homology"/>
<evidence type="ECO:0000256" key="2">
    <source>
        <dbReference type="ARBA" id="ARBA00005691"/>
    </source>
</evidence>
<dbReference type="InterPro" id="IPR036264">
    <property type="entry name" value="Bact_exopeptidase_dim_dom"/>
</dbReference>
<name>A0A418W9G8_9PROT</name>
<dbReference type="OrthoDB" id="9809784at2"/>
<evidence type="ECO:0000256" key="6">
    <source>
        <dbReference type="ARBA" id="ARBA00022723"/>
    </source>
</evidence>
<protein>
    <submittedName>
        <fullName evidence="11">Acetylornithine deacetylase</fullName>
        <ecNumber evidence="11">3.5.1.16</ecNumber>
    </submittedName>
</protein>
<dbReference type="AlphaFoldDB" id="A0A418W9G8"/>
<organism evidence="11 12">
    <name type="scientific">Oleomonas cavernae</name>
    <dbReference type="NCBI Taxonomy" id="2320859"/>
    <lineage>
        <taxon>Bacteria</taxon>
        <taxon>Pseudomonadati</taxon>
        <taxon>Pseudomonadota</taxon>
        <taxon>Alphaproteobacteria</taxon>
        <taxon>Acetobacterales</taxon>
        <taxon>Acetobacteraceae</taxon>
        <taxon>Oleomonas</taxon>
    </lineage>
</organism>
<dbReference type="CDD" id="cd03894">
    <property type="entry name" value="M20_ArgE"/>
    <property type="match status" value="1"/>
</dbReference>
<gene>
    <name evidence="11" type="primary">argE</name>
    <name evidence="11" type="ORF">D3874_06175</name>
</gene>
<dbReference type="Gene3D" id="3.40.630.10">
    <property type="entry name" value="Zn peptidases"/>
    <property type="match status" value="1"/>
</dbReference>
<dbReference type="EMBL" id="QYUK01000011">
    <property type="protein sequence ID" value="RJF86657.1"/>
    <property type="molecule type" value="Genomic_DNA"/>
</dbReference>
<keyword evidence="4" id="KW-0055">Arginine biosynthesis</keyword>
<dbReference type="GO" id="GO:0046872">
    <property type="term" value="F:metal ion binding"/>
    <property type="evidence" value="ECO:0007669"/>
    <property type="project" value="UniProtKB-KW"/>
</dbReference>
<evidence type="ECO:0000313" key="11">
    <source>
        <dbReference type="EMBL" id="RJF86657.1"/>
    </source>
</evidence>
<dbReference type="GO" id="GO:0008777">
    <property type="term" value="F:acetylornithine deacetylase activity"/>
    <property type="evidence" value="ECO:0007669"/>
    <property type="project" value="UniProtKB-EC"/>
</dbReference>
<evidence type="ECO:0000256" key="3">
    <source>
        <dbReference type="ARBA" id="ARBA00022490"/>
    </source>
</evidence>
<keyword evidence="6" id="KW-0479">Metal-binding</keyword>
<dbReference type="InterPro" id="IPR001261">
    <property type="entry name" value="ArgE/DapE_CS"/>
</dbReference>
<dbReference type="EC" id="3.5.1.16" evidence="11"/>
<keyword evidence="5" id="KW-0028">Amino-acid biosynthesis</keyword>
<dbReference type="InterPro" id="IPR002933">
    <property type="entry name" value="Peptidase_M20"/>
</dbReference>
<dbReference type="GO" id="GO:0006526">
    <property type="term" value="P:L-arginine biosynthetic process"/>
    <property type="evidence" value="ECO:0007669"/>
    <property type="project" value="UniProtKB-KW"/>
</dbReference>
<dbReference type="PROSITE" id="PS00758">
    <property type="entry name" value="ARGE_DAPE_CPG2_1"/>
    <property type="match status" value="1"/>
</dbReference>
<feature type="domain" description="Peptidase M20 dimerisation" evidence="10">
    <location>
        <begin position="170"/>
        <end position="278"/>
    </location>
</feature>
<keyword evidence="8" id="KW-0862">Zinc</keyword>
<evidence type="ECO:0000256" key="1">
    <source>
        <dbReference type="ARBA" id="ARBA00001947"/>
    </source>
</evidence>
<keyword evidence="3" id="KW-0963">Cytoplasm</keyword>
<dbReference type="Proteomes" id="UP000284605">
    <property type="component" value="Unassembled WGS sequence"/>
</dbReference>
<reference evidence="11 12" key="1">
    <citation type="submission" date="2018-09" db="EMBL/GenBank/DDBJ databases">
        <authorList>
            <person name="Zhu H."/>
        </authorList>
    </citation>
    <scope>NUCLEOTIDE SEQUENCE [LARGE SCALE GENOMIC DNA]</scope>
    <source>
        <strain evidence="11 12">K1W22B-8</strain>
    </source>
</reference>